<proteinExistence type="predicted"/>
<keyword evidence="1" id="KW-0732">Signal</keyword>
<evidence type="ECO:0000256" key="1">
    <source>
        <dbReference type="SAM" id="SignalP"/>
    </source>
</evidence>
<protein>
    <submittedName>
        <fullName evidence="2">Putative lipoprotein</fullName>
    </submittedName>
</protein>
<feature type="chain" id="PRO_5010215245" evidence="1">
    <location>
        <begin position="22"/>
        <end position="136"/>
    </location>
</feature>
<dbReference type="Proteomes" id="UP000180246">
    <property type="component" value="Unassembled WGS sequence"/>
</dbReference>
<comment type="caution">
    <text evidence="2">The sequence shown here is derived from an EMBL/GenBank/DDBJ whole genome shotgun (WGS) entry which is preliminary data.</text>
</comment>
<name>A0A1S2NCG7_9BURK</name>
<evidence type="ECO:0000313" key="2">
    <source>
        <dbReference type="EMBL" id="OIJ42735.1"/>
    </source>
</evidence>
<evidence type="ECO:0000313" key="3">
    <source>
        <dbReference type="Proteomes" id="UP000180246"/>
    </source>
</evidence>
<sequence length="136" mass="14479">MKRKVLFAVMLALGSSGQACSERGPSGAPAPALNEEKKVMTLRVRLGEGFQNNTVSVRVDGKQVYQRSGVSTDWTISRADAVDVHTAADSVQLEVSVDGGPPVAQAIAPARTPFVEVRSVNGELQLHALEQEPPML</sequence>
<dbReference type="PROSITE" id="PS51257">
    <property type="entry name" value="PROKAR_LIPOPROTEIN"/>
    <property type="match status" value="1"/>
</dbReference>
<reference evidence="2 3" key="1">
    <citation type="submission" date="2014-10" db="EMBL/GenBank/DDBJ databases">
        <authorList>
            <person name="Seo M.-J."/>
            <person name="Seok Y.J."/>
            <person name="Cha I.-T."/>
        </authorList>
    </citation>
    <scope>NUCLEOTIDE SEQUENCE [LARGE SCALE GENOMIC DNA]</scope>
    <source>
        <strain evidence="2 3">NEU</strain>
    </source>
</reference>
<accession>A0A1S2NCG7</accession>
<organism evidence="2 3">
    <name type="scientific">Massilia timonae</name>
    <dbReference type="NCBI Taxonomy" id="47229"/>
    <lineage>
        <taxon>Bacteria</taxon>
        <taxon>Pseudomonadati</taxon>
        <taxon>Pseudomonadota</taxon>
        <taxon>Betaproteobacteria</taxon>
        <taxon>Burkholderiales</taxon>
        <taxon>Oxalobacteraceae</taxon>
        <taxon>Telluria group</taxon>
        <taxon>Massilia</taxon>
    </lineage>
</organism>
<dbReference type="AlphaFoldDB" id="A0A1S2NCG7"/>
<dbReference type="RefSeq" id="WP_143054443.1">
    <property type="nucleotide sequence ID" value="NZ_JRYB01000001.1"/>
</dbReference>
<dbReference type="EMBL" id="JRYB01000001">
    <property type="protein sequence ID" value="OIJ42735.1"/>
    <property type="molecule type" value="Genomic_DNA"/>
</dbReference>
<keyword evidence="2" id="KW-0449">Lipoprotein</keyword>
<gene>
    <name evidence="2" type="ORF">LO55_628</name>
</gene>
<feature type="signal peptide" evidence="1">
    <location>
        <begin position="1"/>
        <end position="21"/>
    </location>
</feature>